<feature type="compositionally biased region" description="Basic and acidic residues" evidence="7">
    <location>
        <begin position="41"/>
        <end position="52"/>
    </location>
</feature>
<evidence type="ECO:0000259" key="9">
    <source>
        <dbReference type="PROSITE" id="PS50002"/>
    </source>
</evidence>
<feature type="region of interest" description="Disordered" evidence="7">
    <location>
        <begin position="477"/>
        <end position="595"/>
    </location>
</feature>
<dbReference type="InterPro" id="IPR001452">
    <property type="entry name" value="SH3_domain"/>
</dbReference>
<keyword evidence="11" id="KW-1185">Reference proteome</keyword>
<dbReference type="SUPFAM" id="SSF50044">
    <property type="entry name" value="SH3-domain"/>
    <property type="match status" value="1"/>
</dbReference>
<feature type="compositionally biased region" description="Low complexity" evidence="7">
    <location>
        <begin position="549"/>
        <end position="561"/>
    </location>
</feature>
<sequence length="595" mass="62528">MTRSHRHIHRRQDVLDDISDIINGMRRPENDEDGSTRKNVRRGDSDGSDSIKGRAQTTVVQVVYKTMSATFEGPIAGYSTLDKDPRPPTTHAERQGTPKSSKAETSMPTMIRPPQETESIDTVLAKATGSPTPSPTLAMDGSRQLSTSTSSITSATSITDASSASNDSDSGTSAGAKAGIAFGVIGGVFLVGLIVFMLVKRRRKQAQRQQLNDDDEKLHAAVAGGVRRPIDDDMPSSNPGAPRISLRPVTQFLPNWNLEKRTSKGADMSLTPGLAVSSDSSDRPDTSHSSHAANPFGNHAERAPSPIHEEDEGSVSSPGSPPRNLTTEKPLILEPPANVDSAEVAAGVTDAAVAAARPGLARKASMRNQNSNQVDLTMPMPPAFGVIPPSPAGTEFSISSANPGPASLHSQSAAAIAAAGGPANSTVHRVQLDFKPTLEDEMELKAGDLVRLLHEYDDGWALVIRLDRSHQGVVPRTCLSTRPVKPRPAQGRPPVNPSGYPRGPNPPPSQRPMTPQGMYANGPASPSLPRMGPGVVPRPASPASPPMGRPMSPAGQPMSPKSSPPRSSPMNPAQPPTTGPSSGPVGRKPVPGQAY</sequence>
<feature type="region of interest" description="Disordered" evidence="7">
    <location>
        <begin position="224"/>
        <end position="246"/>
    </location>
</feature>
<evidence type="ECO:0000256" key="4">
    <source>
        <dbReference type="ARBA" id="ARBA00022989"/>
    </source>
</evidence>
<reference evidence="10 11" key="1">
    <citation type="submission" date="2024-01" db="EMBL/GenBank/DDBJ databases">
        <title>Complete genome of Cladobotryum mycophilum ATHUM6906.</title>
        <authorList>
            <person name="Christinaki A.C."/>
            <person name="Myridakis A.I."/>
            <person name="Kouvelis V.N."/>
        </authorList>
    </citation>
    <scope>NUCLEOTIDE SEQUENCE [LARGE SCALE GENOMIC DNA]</scope>
    <source>
        <strain evidence="10 11">ATHUM6906</strain>
    </source>
</reference>
<feature type="compositionally biased region" description="Low complexity" evidence="7">
    <location>
        <begin position="146"/>
        <end position="173"/>
    </location>
</feature>
<feature type="compositionally biased region" description="Pro residues" evidence="7">
    <location>
        <begin position="562"/>
        <end position="578"/>
    </location>
</feature>
<dbReference type="PANTHER" id="PTHR15549:SF26">
    <property type="entry name" value="AXIAL BUDDING PATTERN PROTEIN 2-RELATED"/>
    <property type="match status" value="1"/>
</dbReference>
<feature type="domain" description="SH3" evidence="9">
    <location>
        <begin position="423"/>
        <end position="484"/>
    </location>
</feature>
<accession>A0ABR0T1V8</accession>
<evidence type="ECO:0000256" key="2">
    <source>
        <dbReference type="ARBA" id="ARBA00022443"/>
    </source>
</evidence>
<evidence type="ECO:0000256" key="7">
    <source>
        <dbReference type="SAM" id="MobiDB-lite"/>
    </source>
</evidence>
<organism evidence="10 11">
    <name type="scientific">Cladobotryum mycophilum</name>
    <dbReference type="NCBI Taxonomy" id="491253"/>
    <lineage>
        <taxon>Eukaryota</taxon>
        <taxon>Fungi</taxon>
        <taxon>Dikarya</taxon>
        <taxon>Ascomycota</taxon>
        <taxon>Pezizomycotina</taxon>
        <taxon>Sordariomycetes</taxon>
        <taxon>Hypocreomycetidae</taxon>
        <taxon>Hypocreales</taxon>
        <taxon>Hypocreaceae</taxon>
        <taxon>Cladobotryum</taxon>
    </lineage>
</organism>
<dbReference type="SMART" id="SM00326">
    <property type="entry name" value="SH3"/>
    <property type="match status" value="1"/>
</dbReference>
<feature type="region of interest" description="Disordered" evidence="7">
    <location>
        <begin position="388"/>
        <end position="408"/>
    </location>
</feature>
<feature type="compositionally biased region" description="Polar residues" evidence="7">
    <location>
        <begin position="314"/>
        <end position="327"/>
    </location>
</feature>
<gene>
    <name evidence="10" type="ORF">PT974_00726</name>
</gene>
<feature type="compositionally biased region" description="Basic and acidic residues" evidence="7">
    <location>
        <begin position="81"/>
        <end position="96"/>
    </location>
</feature>
<evidence type="ECO:0000256" key="6">
    <source>
        <dbReference type="PROSITE-ProRule" id="PRU00192"/>
    </source>
</evidence>
<evidence type="ECO:0000256" key="5">
    <source>
        <dbReference type="ARBA" id="ARBA00023136"/>
    </source>
</evidence>
<dbReference type="PROSITE" id="PS50002">
    <property type="entry name" value="SH3"/>
    <property type="match status" value="1"/>
</dbReference>
<feature type="region of interest" description="Disordered" evidence="7">
    <location>
        <begin position="75"/>
        <end position="173"/>
    </location>
</feature>
<proteinExistence type="predicted"/>
<dbReference type="Pfam" id="PF14604">
    <property type="entry name" value="SH3_9"/>
    <property type="match status" value="1"/>
</dbReference>
<feature type="region of interest" description="Disordered" evidence="7">
    <location>
        <begin position="19"/>
        <end position="53"/>
    </location>
</feature>
<name>A0ABR0T1V8_9HYPO</name>
<feature type="compositionally biased region" description="Polar residues" evidence="7">
    <location>
        <begin position="97"/>
        <end position="108"/>
    </location>
</feature>
<evidence type="ECO:0000256" key="3">
    <source>
        <dbReference type="ARBA" id="ARBA00022692"/>
    </source>
</evidence>
<dbReference type="InterPro" id="IPR051694">
    <property type="entry name" value="Immunoregulatory_rcpt-like"/>
</dbReference>
<feature type="compositionally biased region" description="Pro residues" evidence="7">
    <location>
        <begin position="539"/>
        <end position="548"/>
    </location>
</feature>
<feature type="transmembrane region" description="Helical" evidence="8">
    <location>
        <begin position="178"/>
        <end position="199"/>
    </location>
</feature>
<dbReference type="PANTHER" id="PTHR15549">
    <property type="entry name" value="PAIRED IMMUNOGLOBULIN-LIKE TYPE 2 RECEPTOR"/>
    <property type="match status" value="1"/>
</dbReference>
<protein>
    <recommendedName>
        <fullName evidence="9">SH3 domain-containing protein</fullName>
    </recommendedName>
</protein>
<dbReference type="Proteomes" id="UP001338125">
    <property type="component" value="Unassembled WGS sequence"/>
</dbReference>
<dbReference type="EMBL" id="JAVFKD010000001">
    <property type="protein sequence ID" value="KAK5998347.1"/>
    <property type="molecule type" value="Genomic_DNA"/>
</dbReference>
<keyword evidence="4 8" id="KW-1133">Transmembrane helix</keyword>
<dbReference type="InterPro" id="IPR036028">
    <property type="entry name" value="SH3-like_dom_sf"/>
</dbReference>
<dbReference type="Gene3D" id="2.30.30.40">
    <property type="entry name" value="SH3 Domains"/>
    <property type="match status" value="1"/>
</dbReference>
<evidence type="ECO:0000313" key="10">
    <source>
        <dbReference type="EMBL" id="KAK5998347.1"/>
    </source>
</evidence>
<feature type="region of interest" description="Disordered" evidence="7">
    <location>
        <begin position="263"/>
        <end position="328"/>
    </location>
</feature>
<comment type="caution">
    <text evidence="10">The sequence shown here is derived from an EMBL/GenBank/DDBJ whole genome shotgun (WGS) entry which is preliminary data.</text>
</comment>
<evidence type="ECO:0000256" key="1">
    <source>
        <dbReference type="ARBA" id="ARBA00004167"/>
    </source>
</evidence>
<evidence type="ECO:0000256" key="8">
    <source>
        <dbReference type="SAM" id="Phobius"/>
    </source>
</evidence>
<comment type="subcellular location">
    <subcellularLocation>
        <location evidence="1">Membrane</location>
        <topology evidence="1">Single-pass membrane protein</topology>
    </subcellularLocation>
</comment>
<keyword evidence="5 8" id="KW-0472">Membrane</keyword>
<evidence type="ECO:0000313" key="11">
    <source>
        <dbReference type="Proteomes" id="UP001338125"/>
    </source>
</evidence>
<keyword evidence="3 8" id="KW-0812">Transmembrane</keyword>
<keyword evidence="2 6" id="KW-0728">SH3 domain</keyword>